<proteinExistence type="predicted"/>
<sequence>MEEIYNTVVNAIIIDLEEEYEGNKFELLEELECGLKQYNDFLDACRDHKLNFYLSQIIEDCPELYAYHWESLKATLEYYRFAIQSY</sequence>
<dbReference type="EMBL" id="WJNG01000004">
    <property type="protein sequence ID" value="MRH42120.1"/>
    <property type="molecule type" value="Genomic_DNA"/>
</dbReference>
<gene>
    <name evidence="1" type="ORF">GH741_05450</name>
</gene>
<dbReference type="RefSeq" id="WP_153735785.1">
    <property type="nucleotide sequence ID" value="NZ_WJNG01000004.1"/>
</dbReference>
<evidence type="ECO:0000313" key="2">
    <source>
        <dbReference type="Proteomes" id="UP000799092"/>
    </source>
</evidence>
<dbReference type="Proteomes" id="UP000799092">
    <property type="component" value="Unassembled WGS sequence"/>
</dbReference>
<evidence type="ECO:0000313" key="1">
    <source>
        <dbReference type="EMBL" id="MRH42120.1"/>
    </source>
</evidence>
<comment type="caution">
    <text evidence="1">The sequence shown here is derived from an EMBL/GenBank/DDBJ whole genome shotgun (WGS) entry which is preliminary data.</text>
</comment>
<organism evidence="1 2">
    <name type="scientific">Aquibacillus halophilus</name>
    <dbReference type="NCBI Taxonomy" id="930132"/>
    <lineage>
        <taxon>Bacteria</taxon>
        <taxon>Bacillati</taxon>
        <taxon>Bacillota</taxon>
        <taxon>Bacilli</taxon>
        <taxon>Bacillales</taxon>
        <taxon>Bacillaceae</taxon>
        <taxon>Aquibacillus</taxon>
    </lineage>
</organism>
<reference evidence="1" key="1">
    <citation type="submission" date="2019-11" db="EMBL/GenBank/DDBJ databases">
        <authorList>
            <person name="Li J."/>
        </authorList>
    </citation>
    <scope>NUCLEOTIDE SEQUENCE</scope>
    <source>
        <strain evidence="1">B6B</strain>
    </source>
</reference>
<name>A0A6A8DA01_9BACI</name>
<dbReference type="AlphaFoldDB" id="A0A6A8DA01"/>
<protein>
    <submittedName>
        <fullName evidence="1">Uncharacterized protein</fullName>
    </submittedName>
</protein>
<keyword evidence="2" id="KW-1185">Reference proteome</keyword>
<accession>A0A6A8DA01</accession>